<evidence type="ECO:0000313" key="3">
    <source>
        <dbReference type="Proteomes" id="UP000177309"/>
    </source>
</evidence>
<name>A0A1F4TLU9_UNCSA</name>
<reference evidence="2 3" key="1">
    <citation type="journal article" date="2016" name="Nat. Commun.">
        <title>Thousands of microbial genomes shed light on interconnected biogeochemical processes in an aquifer system.</title>
        <authorList>
            <person name="Anantharaman K."/>
            <person name="Brown C.T."/>
            <person name="Hug L.A."/>
            <person name="Sharon I."/>
            <person name="Castelle C.J."/>
            <person name="Probst A.J."/>
            <person name="Thomas B.C."/>
            <person name="Singh A."/>
            <person name="Wilkins M.J."/>
            <person name="Karaoz U."/>
            <person name="Brodie E.L."/>
            <person name="Williams K.H."/>
            <person name="Hubbard S.S."/>
            <person name="Banfield J.F."/>
        </authorList>
    </citation>
    <scope>NUCLEOTIDE SEQUENCE [LARGE SCALE GENOMIC DNA]</scope>
</reference>
<comment type="caution">
    <text evidence="2">The sequence shown here is derived from an EMBL/GenBank/DDBJ whole genome shotgun (WGS) entry which is preliminary data.</text>
</comment>
<sequence length="826" mass="92813">MEANTTLIMRARRRHTQSEVGKRIGRVNVSPLLFAFAAGYGQVLFADAPSPRFEQQLCQLEQRYRRYQLSLETLGFTSKEIEVQALQLLNGRSFNEQIVENFELMADFVSKVDFLSNQKSRVAEIVKAEMARAKRNIAQPVMAALVRYVREQKQEEGLRAVVTDYTGLKRTILLHHFPNGELSRVLLLTETELEQRVAAFKAIEVTNRAGLVFKPFVLNETIYEILTRVSPQRAAENILGIDRKFVVAPEIFIVTPRLAYDQHQETINPESLLTAHINAANYCLGVENLQCRRSYPDTQQVLAAAQVLADTLEEKSCRTKARYLAQKESLLVLCRAEAMANGHSYVEAKDEAAEAYRACLVGDADHPEPRLSLSGFTTVILKRYLNFYQSNLEAQRRQGLIMLGYLKPTNGKLAQVGVFRRKHQQLVAVEAKNLKLELLREMRGIPVPGERLSDEELMFYIAKVFDPGTTPFIFSKAIEVSARQKFSAYARSSSKLPAEDIERILSKGYLGVELSLRAMEKARLIFGLDLSHYKFVGILGRLALERANFSLLNETSALLFAAAESSGLVAISDLTVFRPIEQLDVAEVLFKARGKGRGRLRQAVLDLAANPWRLSPLALESSPLAARFKKIKDSYLVTGQTVVKKKTVLPPQRKVPRRVEPESQPQENTGFFGWDSSKPITPTLPRFSGAVEKSLAVFDLRGFLSVEAEGKPELALAQSALRVLLTGLKQAEPNGENTSLLNFKERLASLLVDGPEKSKLFYYLMVLDNLYRLKMALIASDQSQVMMENRIIFSKLQEMGFPHLDTFTQIQNLTDLAGFCSVLLAE</sequence>
<accession>A0A1F4TLU9</accession>
<protein>
    <submittedName>
        <fullName evidence="2">Uncharacterized protein</fullName>
    </submittedName>
</protein>
<dbReference type="EMBL" id="MEUI01000030">
    <property type="protein sequence ID" value="OGC33666.1"/>
    <property type="molecule type" value="Genomic_DNA"/>
</dbReference>
<proteinExistence type="predicted"/>
<dbReference type="Proteomes" id="UP000177309">
    <property type="component" value="Unassembled WGS sequence"/>
</dbReference>
<organism evidence="2 3">
    <name type="scientific">candidate division WOR-1 bacterium RIFOXYC2_FULL_41_25</name>
    <dbReference type="NCBI Taxonomy" id="1802586"/>
    <lineage>
        <taxon>Bacteria</taxon>
        <taxon>Bacillati</taxon>
        <taxon>Saganbacteria</taxon>
    </lineage>
</organism>
<dbReference type="AlphaFoldDB" id="A0A1F4TLU9"/>
<feature type="region of interest" description="Disordered" evidence="1">
    <location>
        <begin position="653"/>
        <end position="672"/>
    </location>
</feature>
<evidence type="ECO:0000256" key="1">
    <source>
        <dbReference type="SAM" id="MobiDB-lite"/>
    </source>
</evidence>
<gene>
    <name evidence="2" type="ORF">A2462_02355</name>
</gene>
<evidence type="ECO:0000313" key="2">
    <source>
        <dbReference type="EMBL" id="OGC33666.1"/>
    </source>
</evidence>